<dbReference type="EMBL" id="JARPMG010000007">
    <property type="protein sequence ID" value="KAJ8099425.1"/>
    <property type="molecule type" value="Genomic_DNA"/>
</dbReference>
<dbReference type="Proteomes" id="UP001217417">
    <property type="component" value="Unassembled WGS sequence"/>
</dbReference>
<protein>
    <recommendedName>
        <fullName evidence="1">Protein kinase domain-containing protein</fullName>
    </recommendedName>
</protein>
<sequence length="365" mass="41326">MVMAQLTGCVGLGFLARQSRYSSSQLSLYFSTLSILSHDPPAPTVGHCDLTRDGASEREWKHPLERCILHPPRPGSFGTTTVDLKIVDIVRAGDQHSSQLVTVQVVNVDPPKSSLPPSNILLMAKIYDPLYFDHDQDDADPFLCVDRAYCHEAAAYKALSELQGTIIPRYYGSYSFDLPAGDATTRSVRLILIEVVPGSHMLQLDPVDFSQSERQVIMKAIVDAESLLYTHNVLHGDVHPRNILILDTGREISARKVVLVDLGRARIGRSSRLDNPEYEKKYLPGVPISPLLRWNKAWFKLREYECFEPWIDWDWQSWLEQNYGTIDALDASMAYMKSIWLPSFLFRPLPPEPRVGDVSGKRLRY</sequence>
<evidence type="ECO:0000313" key="2">
    <source>
        <dbReference type="EMBL" id="KAJ8099425.1"/>
    </source>
</evidence>
<organism evidence="2 3">
    <name type="scientific">Lipomyces tetrasporus</name>
    <dbReference type="NCBI Taxonomy" id="54092"/>
    <lineage>
        <taxon>Eukaryota</taxon>
        <taxon>Fungi</taxon>
        <taxon>Dikarya</taxon>
        <taxon>Ascomycota</taxon>
        <taxon>Saccharomycotina</taxon>
        <taxon>Lipomycetes</taxon>
        <taxon>Lipomycetales</taxon>
        <taxon>Lipomycetaceae</taxon>
        <taxon>Lipomyces</taxon>
    </lineage>
</organism>
<proteinExistence type="predicted"/>
<dbReference type="PANTHER" id="PTHR37171">
    <property type="entry name" value="SERINE/THREONINE-PROTEIN KINASE YRZF-RELATED"/>
    <property type="match status" value="1"/>
</dbReference>
<comment type="caution">
    <text evidence="2">The sequence shown here is derived from an EMBL/GenBank/DDBJ whole genome shotgun (WGS) entry which is preliminary data.</text>
</comment>
<dbReference type="SUPFAM" id="SSF56112">
    <property type="entry name" value="Protein kinase-like (PK-like)"/>
    <property type="match status" value="1"/>
</dbReference>
<dbReference type="PROSITE" id="PS50011">
    <property type="entry name" value="PROTEIN_KINASE_DOM"/>
    <property type="match status" value="1"/>
</dbReference>
<gene>
    <name evidence="2" type="ORF">POJ06DRAFT_282442</name>
</gene>
<evidence type="ECO:0000313" key="3">
    <source>
        <dbReference type="Proteomes" id="UP001217417"/>
    </source>
</evidence>
<dbReference type="AlphaFoldDB" id="A0AAD7QQ83"/>
<dbReference type="RefSeq" id="XP_056042875.1">
    <property type="nucleotide sequence ID" value="XM_056190028.1"/>
</dbReference>
<dbReference type="PANTHER" id="PTHR37171:SF1">
    <property type="entry name" value="SERINE_THREONINE-PROTEIN KINASE YRZF-RELATED"/>
    <property type="match status" value="1"/>
</dbReference>
<dbReference type="GO" id="GO:0005524">
    <property type="term" value="F:ATP binding"/>
    <property type="evidence" value="ECO:0007669"/>
    <property type="project" value="InterPro"/>
</dbReference>
<dbReference type="InterPro" id="IPR004147">
    <property type="entry name" value="ABC1_dom"/>
</dbReference>
<dbReference type="InterPro" id="IPR052396">
    <property type="entry name" value="Meiotic_Drive_Suppr_Kinase"/>
</dbReference>
<dbReference type="InterPro" id="IPR000719">
    <property type="entry name" value="Prot_kinase_dom"/>
</dbReference>
<feature type="domain" description="Protein kinase" evidence="1">
    <location>
        <begin position="66"/>
        <end position="365"/>
    </location>
</feature>
<dbReference type="Pfam" id="PF03109">
    <property type="entry name" value="ABC1"/>
    <property type="match status" value="1"/>
</dbReference>
<name>A0AAD7QQ83_9ASCO</name>
<evidence type="ECO:0000259" key="1">
    <source>
        <dbReference type="PROSITE" id="PS50011"/>
    </source>
</evidence>
<accession>A0AAD7QQ83</accession>
<dbReference type="InterPro" id="IPR011009">
    <property type="entry name" value="Kinase-like_dom_sf"/>
</dbReference>
<keyword evidence="3" id="KW-1185">Reference proteome</keyword>
<dbReference type="GeneID" id="80885194"/>
<dbReference type="Gene3D" id="1.10.510.10">
    <property type="entry name" value="Transferase(Phosphotransferase) domain 1"/>
    <property type="match status" value="1"/>
</dbReference>
<dbReference type="GO" id="GO:0004672">
    <property type="term" value="F:protein kinase activity"/>
    <property type="evidence" value="ECO:0007669"/>
    <property type="project" value="InterPro"/>
</dbReference>
<reference evidence="2" key="1">
    <citation type="submission" date="2023-03" db="EMBL/GenBank/DDBJ databases">
        <title>Near-Complete genome sequence of Lipomyces tetrasporous NRRL Y-64009, an oleaginous yeast capable of growing on lignocellulosic hydrolysates.</title>
        <authorList>
            <consortium name="Lawrence Berkeley National Laboratory"/>
            <person name="Jagtap S.S."/>
            <person name="Liu J.-J."/>
            <person name="Walukiewicz H.E."/>
            <person name="Pangilinan J."/>
            <person name="Lipzen A."/>
            <person name="Ahrendt S."/>
            <person name="Koriabine M."/>
            <person name="Cobaugh K."/>
            <person name="Salamov A."/>
            <person name="Yoshinaga Y."/>
            <person name="Ng V."/>
            <person name="Daum C."/>
            <person name="Grigoriev I.V."/>
            <person name="Slininger P.J."/>
            <person name="Dien B.S."/>
            <person name="Jin Y.-S."/>
            <person name="Rao C.V."/>
        </authorList>
    </citation>
    <scope>NUCLEOTIDE SEQUENCE</scope>
    <source>
        <strain evidence="2">NRRL Y-64009</strain>
    </source>
</reference>